<dbReference type="Proteomes" id="UP000002574">
    <property type="component" value="Chromosome"/>
</dbReference>
<dbReference type="InterPro" id="IPR005116">
    <property type="entry name" value="Transp-assoc_OB_typ1"/>
</dbReference>
<proteinExistence type="predicted"/>
<dbReference type="OrthoDB" id="13862at2"/>
<name>D3DIX0_HYDTT</name>
<reference evidence="2 3" key="1">
    <citation type="journal article" date="2010" name="J. Bacteriol.">
        <title>Complete genome sequence of the thermophilic, obligately chemolithoautotrophic hydrogen-oxidizing bacterium Hydrogenobacter thermophilus TK-6.</title>
        <authorList>
            <person name="Arai H."/>
            <person name="Kanbe H."/>
            <person name="Ishii M."/>
            <person name="Igarashi Y."/>
        </authorList>
    </citation>
    <scope>NUCLEOTIDE SEQUENCE [LARGE SCALE GENOMIC DNA]</scope>
    <source>
        <strain evidence="3">DSM 6534 / IAM 12695 / TK-6 [Tokyo]</strain>
    </source>
</reference>
<dbReference type="KEGG" id="hte:Hydth_1311"/>
<gene>
    <name evidence="2" type="ordered locus">HTH_1319</name>
</gene>
<dbReference type="Gene3D" id="2.40.50.100">
    <property type="match status" value="1"/>
</dbReference>
<dbReference type="InterPro" id="IPR008995">
    <property type="entry name" value="Mo/tungstate-bd_C_term_dom"/>
</dbReference>
<dbReference type="AlphaFoldDB" id="D3DIX0"/>
<sequence length="132" mass="14423">MNAIHGRVKRIRSLNGVSQVEVKTDLGDLYTVVLSAPHHAAFVEEGRRVECVVKESSIILMKEKTPCINTFVGVVKSVERGSVLSLVKLTCAGLELKVMLLTKQLDALGISEGEQVYVFVPPLQVALEAIHE</sequence>
<dbReference type="Pfam" id="PF03459">
    <property type="entry name" value="TOBE"/>
    <property type="match status" value="1"/>
</dbReference>
<evidence type="ECO:0000313" key="3">
    <source>
        <dbReference type="Proteomes" id="UP000002574"/>
    </source>
</evidence>
<dbReference type="EMBL" id="AP011112">
    <property type="protein sequence ID" value="BAI69772.1"/>
    <property type="molecule type" value="Genomic_DNA"/>
</dbReference>
<dbReference type="STRING" id="608538.HTH_1319"/>
<dbReference type="RefSeq" id="WP_012963952.1">
    <property type="nucleotide sequence ID" value="NC_013799.1"/>
</dbReference>
<dbReference type="eggNOG" id="ENOG502ZSQW">
    <property type="taxonomic scope" value="Bacteria"/>
</dbReference>
<dbReference type="SUPFAM" id="SSF50331">
    <property type="entry name" value="MOP-like"/>
    <property type="match status" value="1"/>
</dbReference>
<feature type="domain" description="Transport-associated OB type 1" evidence="1">
    <location>
        <begin position="69"/>
        <end position="122"/>
    </location>
</feature>
<keyword evidence="3" id="KW-1185">Reference proteome</keyword>
<protein>
    <submittedName>
        <fullName evidence="2">Molybdenum-pterin binding protein</fullName>
    </submittedName>
</protein>
<evidence type="ECO:0000259" key="1">
    <source>
        <dbReference type="Pfam" id="PF03459"/>
    </source>
</evidence>
<organism evidence="2 3">
    <name type="scientific">Hydrogenobacter thermophilus (strain DSM 6534 / IAM 12695 / TK-6)</name>
    <dbReference type="NCBI Taxonomy" id="608538"/>
    <lineage>
        <taxon>Bacteria</taxon>
        <taxon>Pseudomonadati</taxon>
        <taxon>Aquificota</taxon>
        <taxon>Aquificia</taxon>
        <taxon>Aquificales</taxon>
        <taxon>Aquificaceae</taxon>
        <taxon>Hydrogenobacter</taxon>
    </lineage>
</organism>
<dbReference type="KEGG" id="hth:HTH_1319"/>
<accession>D3DIX0</accession>
<evidence type="ECO:0000313" key="2">
    <source>
        <dbReference type="EMBL" id="BAI69772.1"/>
    </source>
</evidence>